<dbReference type="AlphaFoldDB" id="A0A3R9JKY4"/>
<dbReference type="EMBL" id="RJNQ01000017">
    <property type="protein sequence ID" value="RSI76777.1"/>
    <property type="molecule type" value="Genomic_DNA"/>
</dbReference>
<proteinExistence type="predicted"/>
<accession>A0A3R9JKY4</accession>
<evidence type="ECO:0000313" key="1">
    <source>
        <dbReference type="EMBL" id="RSI76777.1"/>
    </source>
</evidence>
<sequence length="49" mass="5965">MTEIIIKTTSIIYNIMKLLVRLYIKSFEYYPKTTAFCTIYTIVRYLFFP</sequence>
<dbReference type="Proteomes" id="UP000272928">
    <property type="component" value="Unassembled WGS sequence"/>
</dbReference>
<protein>
    <submittedName>
        <fullName evidence="1">Uncharacterized protein</fullName>
    </submittedName>
</protein>
<comment type="caution">
    <text evidence="1">The sequence shown here is derived from an EMBL/GenBank/DDBJ whole genome shotgun (WGS) entry which is preliminary data.</text>
</comment>
<gene>
    <name evidence="1" type="ORF">D8856_08125</name>
</gene>
<organism evidence="1 2">
    <name type="scientific">Streptococcus mitis</name>
    <dbReference type="NCBI Taxonomy" id="28037"/>
    <lineage>
        <taxon>Bacteria</taxon>
        <taxon>Bacillati</taxon>
        <taxon>Bacillota</taxon>
        <taxon>Bacilli</taxon>
        <taxon>Lactobacillales</taxon>
        <taxon>Streptococcaceae</taxon>
        <taxon>Streptococcus</taxon>
        <taxon>Streptococcus mitis group</taxon>
    </lineage>
</organism>
<evidence type="ECO:0000313" key="2">
    <source>
        <dbReference type="Proteomes" id="UP000272928"/>
    </source>
</evidence>
<reference evidence="1 2" key="1">
    <citation type="submission" date="2018-11" db="EMBL/GenBank/DDBJ databases">
        <title>Species Designations Belie Phenotypic and Genotypic Heterogeneity in Oral Streptococci.</title>
        <authorList>
            <person name="Velsko I."/>
        </authorList>
    </citation>
    <scope>NUCLEOTIDE SEQUENCE [LARGE SCALE GENOMIC DNA]</scope>
    <source>
        <strain evidence="1 2">BCA16</strain>
    </source>
</reference>
<name>A0A3R9JKY4_STRMT</name>